<evidence type="ECO:0000256" key="12">
    <source>
        <dbReference type="ARBA" id="ARBA00023136"/>
    </source>
</evidence>
<dbReference type="Pfam" id="PF00072">
    <property type="entry name" value="Response_reg"/>
    <property type="match status" value="1"/>
</dbReference>
<dbReference type="Gene3D" id="3.40.50.2300">
    <property type="match status" value="1"/>
</dbReference>
<keyword evidence="5" id="KW-0997">Cell inner membrane</keyword>
<dbReference type="NCBIfam" id="TIGR00229">
    <property type="entry name" value="sensory_box"/>
    <property type="match status" value="2"/>
</dbReference>
<dbReference type="InterPro" id="IPR001610">
    <property type="entry name" value="PAC"/>
</dbReference>
<organism evidence="19 20">
    <name type="scientific">Hirschia litorea</name>
    <dbReference type="NCBI Taxonomy" id="1199156"/>
    <lineage>
        <taxon>Bacteria</taxon>
        <taxon>Pseudomonadati</taxon>
        <taxon>Pseudomonadota</taxon>
        <taxon>Alphaproteobacteria</taxon>
        <taxon>Hyphomonadales</taxon>
        <taxon>Hyphomonadaceae</taxon>
        <taxon>Hirschia</taxon>
    </lineage>
</organism>
<dbReference type="InterPro" id="IPR003661">
    <property type="entry name" value="HisK_dim/P_dom"/>
</dbReference>
<dbReference type="CDD" id="cd17546">
    <property type="entry name" value="REC_hyHK_CKI1_RcsC-like"/>
    <property type="match status" value="1"/>
</dbReference>
<dbReference type="SUPFAM" id="SSF47384">
    <property type="entry name" value="Homodimeric domain of signal transducing histidine kinase"/>
    <property type="match status" value="1"/>
</dbReference>
<dbReference type="Proteomes" id="UP001596492">
    <property type="component" value="Unassembled WGS sequence"/>
</dbReference>
<feature type="domain" description="Response regulatory" evidence="16">
    <location>
        <begin position="687"/>
        <end position="804"/>
    </location>
</feature>
<dbReference type="InterPro" id="IPR029016">
    <property type="entry name" value="GAF-like_dom_sf"/>
</dbReference>
<keyword evidence="10 19" id="KW-0547">Nucleotide-binding</keyword>
<keyword evidence="9" id="KW-0418">Kinase</keyword>
<comment type="caution">
    <text evidence="19">The sequence shown here is derived from an EMBL/GenBank/DDBJ whole genome shotgun (WGS) entry which is preliminary data.</text>
</comment>
<evidence type="ECO:0000259" key="17">
    <source>
        <dbReference type="PROSITE" id="PS50113"/>
    </source>
</evidence>
<name>A0ABW2INL2_9PROT</name>
<dbReference type="InterPro" id="IPR013655">
    <property type="entry name" value="PAS_fold_3"/>
</dbReference>
<feature type="domain" description="HPt" evidence="18">
    <location>
        <begin position="817"/>
        <end position="914"/>
    </location>
</feature>
<keyword evidence="4" id="KW-1003">Cell membrane</keyword>
<dbReference type="InterPro" id="IPR000700">
    <property type="entry name" value="PAS-assoc_C"/>
</dbReference>
<keyword evidence="8" id="KW-0812">Transmembrane</keyword>
<dbReference type="InterPro" id="IPR000014">
    <property type="entry name" value="PAS"/>
</dbReference>
<dbReference type="SUPFAM" id="SSF52172">
    <property type="entry name" value="CheY-like"/>
    <property type="match status" value="1"/>
</dbReference>
<dbReference type="PROSITE" id="PS50894">
    <property type="entry name" value="HPT"/>
    <property type="match status" value="1"/>
</dbReference>
<gene>
    <name evidence="19" type="ORF">ACFQS8_14145</name>
</gene>
<reference evidence="20" key="1">
    <citation type="journal article" date="2019" name="Int. J. Syst. Evol. Microbiol.">
        <title>The Global Catalogue of Microorganisms (GCM) 10K type strain sequencing project: providing services to taxonomists for standard genome sequencing and annotation.</title>
        <authorList>
            <consortium name="The Broad Institute Genomics Platform"/>
            <consortium name="The Broad Institute Genome Sequencing Center for Infectious Disease"/>
            <person name="Wu L."/>
            <person name="Ma J."/>
        </authorList>
    </citation>
    <scope>NUCLEOTIDE SEQUENCE [LARGE SCALE GENOMIC DNA]</scope>
    <source>
        <strain evidence="20">CCUG 51308</strain>
    </source>
</reference>
<dbReference type="Gene3D" id="1.10.287.130">
    <property type="match status" value="1"/>
</dbReference>
<keyword evidence="20" id="KW-1185">Reference proteome</keyword>
<keyword evidence="12" id="KW-0472">Membrane</keyword>
<dbReference type="InterPro" id="IPR001789">
    <property type="entry name" value="Sig_transdc_resp-reg_receiver"/>
</dbReference>
<feature type="domain" description="PAC" evidence="17">
    <location>
        <begin position="369"/>
        <end position="421"/>
    </location>
</feature>
<accession>A0ABW2INL2</accession>
<dbReference type="PROSITE" id="PS50110">
    <property type="entry name" value="RESPONSE_REGULATORY"/>
    <property type="match status" value="1"/>
</dbReference>
<dbReference type="SMART" id="SM00086">
    <property type="entry name" value="PAC"/>
    <property type="match status" value="2"/>
</dbReference>
<dbReference type="Gene3D" id="3.30.450.20">
    <property type="entry name" value="PAS domain"/>
    <property type="match status" value="2"/>
</dbReference>
<evidence type="ECO:0000256" key="8">
    <source>
        <dbReference type="ARBA" id="ARBA00022692"/>
    </source>
</evidence>
<evidence type="ECO:0000256" key="5">
    <source>
        <dbReference type="ARBA" id="ARBA00022519"/>
    </source>
</evidence>
<dbReference type="Pfam" id="PF08447">
    <property type="entry name" value="PAS_3"/>
    <property type="match status" value="1"/>
</dbReference>
<dbReference type="SMART" id="SM00388">
    <property type="entry name" value="HisKA"/>
    <property type="match status" value="1"/>
</dbReference>
<keyword evidence="7" id="KW-0808">Transferase</keyword>
<dbReference type="CDD" id="cd00082">
    <property type="entry name" value="HisKA"/>
    <property type="match status" value="1"/>
</dbReference>
<dbReference type="CDD" id="cd16922">
    <property type="entry name" value="HATPase_EvgS-ArcB-TorS-like"/>
    <property type="match status" value="1"/>
</dbReference>
<keyword evidence="6 14" id="KW-0597">Phosphoprotein</keyword>
<dbReference type="SUPFAM" id="SSF55874">
    <property type="entry name" value="ATPase domain of HSP90 chaperone/DNA topoisomerase II/histidine kinase"/>
    <property type="match status" value="1"/>
</dbReference>
<comment type="catalytic activity">
    <reaction evidence="1">
        <text>ATP + protein L-histidine = ADP + protein N-phospho-L-histidine.</text>
        <dbReference type="EC" id="2.7.13.3"/>
    </reaction>
</comment>
<dbReference type="PRINTS" id="PR00344">
    <property type="entry name" value="BCTRLSENSOR"/>
</dbReference>
<dbReference type="SMART" id="SM00065">
    <property type="entry name" value="GAF"/>
    <property type="match status" value="1"/>
</dbReference>
<evidence type="ECO:0000256" key="14">
    <source>
        <dbReference type="PROSITE-ProRule" id="PRU00169"/>
    </source>
</evidence>
<dbReference type="SUPFAM" id="SSF55785">
    <property type="entry name" value="PYP-like sensor domain (PAS domain)"/>
    <property type="match status" value="2"/>
</dbReference>
<dbReference type="SMART" id="SM00387">
    <property type="entry name" value="HATPase_c"/>
    <property type="match status" value="1"/>
</dbReference>
<evidence type="ECO:0000256" key="7">
    <source>
        <dbReference type="ARBA" id="ARBA00022679"/>
    </source>
</evidence>
<dbReference type="RefSeq" id="WP_382168476.1">
    <property type="nucleotide sequence ID" value="NZ_JBHTBR010000005.1"/>
</dbReference>
<dbReference type="InterPro" id="IPR005467">
    <property type="entry name" value="His_kinase_dom"/>
</dbReference>
<dbReference type="Gene3D" id="3.30.450.40">
    <property type="match status" value="1"/>
</dbReference>
<evidence type="ECO:0000256" key="13">
    <source>
        <dbReference type="PROSITE-ProRule" id="PRU00110"/>
    </source>
</evidence>
<proteinExistence type="predicted"/>
<dbReference type="EMBL" id="JBHTBR010000005">
    <property type="protein sequence ID" value="MFC7292769.1"/>
    <property type="molecule type" value="Genomic_DNA"/>
</dbReference>
<dbReference type="InterPro" id="IPR035965">
    <property type="entry name" value="PAS-like_dom_sf"/>
</dbReference>
<dbReference type="InterPro" id="IPR036097">
    <property type="entry name" value="HisK_dim/P_sf"/>
</dbReference>
<dbReference type="GO" id="GO:0005524">
    <property type="term" value="F:ATP binding"/>
    <property type="evidence" value="ECO:0007669"/>
    <property type="project" value="UniProtKB-KW"/>
</dbReference>
<dbReference type="Pfam" id="PF00512">
    <property type="entry name" value="HisKA"/>
    <property type="match status" value="1"/>
</dbReference>
<dbReference type="SUPFAM" id="SSF55781">
    <property type="entry name" value="GAF domain-like"/>
    <property type="match status" value="1"/>
</dbReference>
<feature type="domain" description="Histidine kinase" evidence="15">
    <location>
        <begin position="439"/>
        <end position="661"/>
    </location>
</feature>
<dbReference type="PROSITE" id="PS50109">
    <property type="entry name" value="HIS_KIN"/>
    <property type="match status" value="1"/>
</dbReference>
<evidence type="ECO:0000256" key="3">
    <source>
        <dbReference type="ARBA" id="ARBA00012438"/>
    </source>
</evidence>
<dbReference type="PROSITE" id="PS50113">
    <property type="entry name" value="PAC"/>
    <property type="match status" value="2"/>
</dbReference>
<dbReference type="InterPro" id="IPR013656">
    <property type="entry name" value="PAS_4"/>
</dbReference>
<evidence type="ECO:0000256" key="6">
    <source>
        <dbReference type="ARBA" id="ARBA00022553"/>
    </source>
</evidence>
<protein>
    <recommendedName>
        <fullName evidence="3">histidine kinase</fullName>
        <ecNumber evidence="3">2.7.13.3</ecNumber>
    </recommendedName>
</protein>
<dbReference type="InterPro" id="IPR008207">
    <property type="entry name" value="Sig_transdc_His_kin_Hpt_dom"/>
</dbReference>
<dbReference type="Gene3D" id="3.30.565.10">
    <property type="entry name" value="Histidine kinase-like ATPase, C-terminal domain"/>
    <property type="match status" value="1"/>
</dbReference>
<evidence type="ECO:0000256" key="10">
    <source>
        <dbReference type="ARBA" id="ARBA00022840"/>
    </source>
</evidence>
<evidence type="ECO:0000313" key="20">
    <source>
        <dbReference type="Proteomes" id="UP001596492"/>
    </source>
</evidence>
<keyword evidence="11" id="KW-1133">Transmembrane helix</keyword>
<feature type="modified residue" description="4-aspartylphosphate" evidence="14">
    <location>
        <position position="736"/>
    </location>
</feature>
<evidence type="ECO:0000313" key="19">
    <source>
        <dbReference type="EMBL" id="MFC7292769.1"/>
    </source>
</evidence>
<dbReference type="InterPro" id="IPR011006">
    <property type="entry name" value="CheY-like_superfamily"/>
</dbReference>
<evidence type="ECO:0000256" key="2">
    <source>
        <dbReference type="ARBA" id="ARBA00004429"/>
    </source>
</evidence>
<evidence type="ECO:0000256" key="11">
    <source>
        <dbReference type="ARBA" id="ARBA00022989"/>
    </source>
</evidence>
<dbReference type="InterPro" id="IPR036890">
    <property type="entry name" value="HATPase_C_sf"/>
</dbReference>
<comment type="subcellular location">
    <subcellularLocation>
        <location evidence="2">Cell inner membrane</location>
        <topology evidence="2">Multi-pass membrane protein</topology>
    </subcellularLocation>
</comment>
<dbReference type="InterPro" id="IPR003594">
    <property type="entry name" value="HATPase_dom"/>
</dbReference>
<evidence type="ECO:0000259" key="18">
    <source>
        <dbReference type="PROSITE" id="PS50894"/>
    </source>
</evidence>
<dbReference type="CDD" id="cd00130">
    <property type="entry name" value="PAS"/>
    <property type="match status" value="2"/>
</dbReference>
<dbReference type="PANTHER" id="PTHR43047:SF64">
    <property type="entry name" value="HISTIDINE KINASE CONTAINING CHEY-HOMOLOGOUS RECEIVER DOMAIN AND PAS DOMAIN-RELATED"/>
    <property type="match status" value="1"/>
</dbReference>
<dbReference type="InterPro" id="IPR004358">
    <property type="entry name" value="Sig_transdc_His_kin-like_C"/>
</dbReference>
<evidence type="ECO:0000259" key="15">
    <source>
        <dbReference type="PROSITE" id="PS50109"/>
    </source>
</evidence>
<feature type="modified residue" description="Phosphohistidine" evidence="13">
    <location>
        <position position="859"/>
    </location>
</feature>
<keyword evidence="10 19" id="KW-0067">ATP-binding</keyword>
<feature type="domain" description="PAC" evidence="17">
    <location>
        <begin position="242"/>
        <end position="294"/>
    </location>
</feature>
<evidence type="ECO:0000256" key="4">
    <source>
        <dbReference type="ARBA" id="ARBA00022475"/>
    </source>
</evidence>
<evidence type="ECO:0000256" key="1">
    <source>
        <dbReference type="ARBA" id="ARBA00000085"/>
    </source>
</evidence>
<dbReference type="Pfam" id="PF01590">
    <property type="entry name" value="GAF"/>
    <property type="match status" value="1"/>
</dbReference>
<evidence type="ECO:0000256" key="9">
    <source>
        <dbReference type="ARBA" id="ARBA00022777"/>
    </source>
</evidence>
<dbReference type="SMART" id="SM00448">
    <property type="entry name" value="REC"/>
    <property type="match status" value="1"/>
</dbReference>
<evidence type="ECO:0000259" key="16">
    <source>
        <dbReference type="PROSITE" id="PS50110"/>
    </source>
</evidence>
<dbReference type="PANTHER" id="PTHR43047">
    <property type="entry name" value="TWO-COMPONENT HISTIDINE PROTEIN KINASE"/>
    <property type="match status" value="1"/>
</dbReference>
<dbReference type="Pfam" id="PF02518">
    <property type="entry name" value="HATPase_c"/>
    <property type="match status" value="1"/>
</dbReference>
<sequence length="914" mass="101502">MTDPNDMSAETSRLEELSAFNLLDTPPEPFFDKITRSAAAICDVPISLISLVDRDRQWFKSTVGLNAGETPRDVAFCSHAIEGKTHFLVEDATKDPRFNENPLVTGELGIRSYAGMPLITRKGHAIGTLCVIHTKPVRFTKSQLDQLKVLAEILVEHMEERRRWFQLQSAGARLVNFITQSPSAMALLDKEMRYLALSPRWAADYGLNAYEVIGKSHYDALPEVSEQEKEVNNRCLNGAIERQRNYKFMRADGRAQYLNFEIRPWYDDDQKVGGIVIYTEDVTREQEMISSLKASEVRLRQSLLLSGSAAWEVDVQRQTIHYSANLADFLGRPPQGEEVLSDIWRFIYKDDVQAVKKAWNLHRAGGPPVNLDHRFLHAEGHPVWVRSTVEIQRDEQGTPIRIIGMSHDISESKGIEIALEKAYQVAQAADDAKTTFLATISHEIKTPIHNIGGFAEILKESKNLSSTERHHVDLIFRSCEMLESLVGDVLDVTTMQAKGMTLRPAIVDVGQLAKDLENLFASKANEKDLDFTVNIAGGLAGNHIVDRTRLQQVLSNLVGNALKFTDCGSVRLSVDTLVNDEARQTLRFKVEDTGEGIPSNQLQHIFKEFHQVERESTTLAAGVGLGLSVCRGLVELMGGQLQVTSSETEGTTFWFDLDLEIVQTAQQSEEVKVEPSKDKAASFSGRRVLLVDDLELNHELIRTILSPLGCVIDSAFDGPSAIRASQNANYDIILMDIRMQGMDGIAATKAIRDLGGNLADVPIIALTANVISSQIDTYFDAGMNDVVEKSASRKGLLKTIIRWLPNASEQTIPETDSVEKDKDLLDGFYYQLHAFVQDLTIKPKVEDQMYLLSVQTACHQMSGISGALGFADLAALTGDLDKKISEDGELSQTMVEACVKASKEILERSKIGVK</sequence>
<dbReference type="Pfam" id="PF08448">
    <property type="entry name" value="PAS_4"/>
    <property type="match status" value="1"/>
</dbReference>
<dbReference type="InterPro" id="IPR003018">
    <property type="entry name" value="GAF"/>
</dbReference>
<dbReference type="EC" id="2.7.13.3" evidence="3"/>